<reference evidence="3 4" key="1">
    <citation type="journal article" date="2013" name="Curr. Biol.">
        <title>The Genome of the Foraminiferan Reticulomyxa filosa.</title>
        <authorList>
            <person name="Glockner G."/>
            <person name="Hulsmann N."/>
            <person name="Schleicher M."/>
            <person name="Noegel A.A."/>
            <person name="Eichinger L."/>
            <person name="Gallinger C."/>
            <person name="Pawlowski J."/>
            <person name="Sierra R."/>
            <person name="Euteneuer U."/>
            <person name="Pillet L."/>
            <person name="Moustafa A."/>
            <person name="Platzer M."/>
            <person name="Groth M."/>
            <person name="Szafranski K."/>
            <person name="Schliwa M."/>
        </authorList>
    </citation>
    <scope>NUCLEOTIDE SEQUENCE [LARGE SCALE GENOMIC DNA]</scope>
</reference>
<dbReference type="EMBL" id="ASPP01009973">
    <property type="protein sequence ID" value="ETO23406.1"/>
    <property type="molecule type" value="Genomic_DNA"/>
</dbReference>
<evidence type="ECO:0000256" key="1">
    <source>
        <dbReference type="SAM" id="MobiDB-lite"/>
    </source>
</evidence>
<evidence type="ECO:0000313" key="4">
    <source>
        <dbReference type="Proteomes" id="UP000023152"/>
    </source>
</evidence>
<dbReference type="Proteomes" id="UP000023152">
    <property type="component" value="Unassembled WGS sequence"/>
</dbReference>
<feature type="region of interest" description="Disordered" evidence="1">
    <location>
        <begin position="164"/>
        <end position="204"/>
    </location>
</feature>
<name>X6NBP9_RETFI</name>
<gene>
    <name evidence="3" type="ORF">RFI_13776</name>
</gene>
<protein>
    <submittedName>
        <fullName evidence="3">Uncharacterized protein</fullName>
    </submittedName>
</protein>
<comment type="caution">
    <text evidence="3">The sequence shown here is derived from an EMBL/GenBank/DDBJ whole genome shotgun (WGS) entry which is preliminary data.</text>
</comment>
<keyword evidence="2" id="KW-0472">Membrane</keyword>
<dbReference type="AlphaFoldDB" id="X6NBP9"/>
<evidence type="ECO:0000256" key="2">
    <source>
        <dbReference type="SAM" id="Phobius"/>
    </source>
</evidence>
<keyword evidence="4" id="KW-1185">Reference proteome</keyword>
<evidence type="ECO:0000313" key="3">
    <source>
        <dbReference type="EMBL" id="ETO23406.1"/>
    </source>
</evidence>
<accession>X6NBP9</accession>
<feature type="transmembrane region" description="Helical" evidence="2">
    <location>
        <begin position="101"/>
        <end position="121"/>
    </location>
</feature>
<sequence>SARNTQTHKKVLENWVGEIRKLANVRGEKYKLTEFIKSSVCTLESKSKGRKFNGNQHEKCKILTTLEEYNRKEGHPLQKKINSFLFLRHAFEKEMSIGHKLLLYIDVIVPGFVNALFMLMLRLRIFTKSSYFQKHGHIVSDKLGCVVWRKNWLKYEFCSQAKEQKEKESEKPSGSNEKDKRLENMTETENKETQSGEKKFEYKPSLEEKAKRNKQYHSMFSSTVKDEEIPLTITPKQKLREWTRMYHMNLSASWIKRELGIPIFALMKKYGQVKYYQRLYASRILRREGLGKQWKPHVVSYPTEVHMDQEMLYKYNEESAKDPFSARNKLKDKRDIDEQDLFHFFYERSPLGYFLRQG</sequence>
<organism evidence="3 4">
    <name type="scientific">Reticulomyxa filosa</name>
    <dbReference type="NCBI Taxonomy" id="46433"/>
    <lineage>
        <taxon>Eukaryota</taxon>
        <taxon>Sar</taxon>
        <taxon>Rhizaria</taxon>
        <taxon>Retaria</taxon>
        <taxon>Foraminifera</taxon>
        <taxon>Monothalamids</taxon>
        <taxon>Reticulomyxidae</taxon>
        <taxon>Reticulomyxa</taxon>
    </lineage>
</organism>
<keyword evidence="2" id="KW-1133">Transmembrane helix</keyword>
<proteinExistence type="predicted"/>
<feature type="non-terminal residue" evidence="3">
    <location>
        <position position="1"/>
    </location>
</feature>
<keyword evidence="2" id="KW-0812">Transmembrane</keyword>